<keyword evidence="4" id="KW-1185">Reference proteome</keyword>
<evidence type="ECO:0008006" key="5">
    <source>
        <dbReference type="Google" id="ProtNLM"/>
    </source>
</evidence>
<dbReference type="Proteomes" id="UP000277094">
    <property type="component" value="Unassembled WGS sequence"/>
</dbReference>
<dbReference type="EMBL" id="RJSG01000002">
    <property type="protein sequence ID" value="RNL79679.1"/>
    <property type="molecule type" value="Genomic_DNA"/>
</dbReference>
<sequence length="198" mass="20793">MPESGEPKQPTRFGPVVLAGLMTAALAAVTSAKAWVRLDLPASARVGLTADDLRADSPLALALSLVVLAAWGVVLVSRRWARQVVLVIALLADIGVLACLVRAPGDLPDQIRTQLSLGHAGSASPTAAYWVALVATLLGLVAIGQGVRYAPRWPEMSSRYDAPTGAGSDGPGDDVRAEDLADRELWKAMDEGHDPTER</sequence>
<comment type="caution">
    <text evidence="3">The sequence shown here is derived from an EMBL/GenBank/DDBJ whole genome shotgun (WGS) entry which is preliminary data.</text>
</comment>
<keyword evidence="2" id="KW-0472">Membrane</keyword>
<evidence type="ECO:0000256" key="2">
    <source>
        <dbReference type="SAM" id="Phobius"/>
    </source>
</evidence>
<feature type="transmembrane region" description="Helical" evidence="2">
    <location>
        <begin position="58"/>
        <end position="77"/>
    </location>
</feature>
<protein>
    <recommendedName>
        <fullName evidence="5">TIGR02234 family membrane protein</fullName>
    </recommendedName>
</protein>
<evidence type="ECO:0000313" key="3">
    <source>
        <dbReference type="EMBL" id="RNL79679.1"/>
    </source>
</evidence>
<keyword evidence="2" id="KW-0812">Transmembrane</keyword>
<dbReference type="RefSeq" id="WP_123234183.1">
    <property type="nucleotide sequence ID" value="NZ_RJSG01000002.1"/>
</dbReference>
<feature type="compositionally biased region" description="Basic and acidic residues" evidence="1">
    <location>
        <begin position="173"/>
        <end position="198"/>
    </location>
</feature>
<dbReference type="InterPro" id="IPR019051">
    <property type="entry name" value="Trp_biosyn_TM_oprn/chp"/>
</dbReference>
<dbReference type="AlphaFoldDB" id="A0A3N0DVP3"/>
<evidence type="ECO:0000256" key="1">
    <source>
        <dbReference type="SAM" id="MobiDB-lite"/>
    </source>
</evidence>
<name>A0A3N0DVP3_9ACTN</name>
<reference evidence="3 4" key="1">
    <citation type="submission" date="2018-11" db="EMBL/GenBank/DDBJ databases">
        <authorList>
            <person name="Li F."/>
        </authorList>
    </citation>
    <scope>NUCLEOTIDE SEQUENCE [LARGE SCALE GENOMIC DNA]</scope>
    <source>
        <strain evidence="3 4">KIS18-7</strain>
    </source>
</reference>
<organism evidence="3 4">
    <name type="scientific">Nocardioides marmorisolisilvae</name>
    <dbReference type="NCBI Taxonomy" id="1542737"/>
    <lineage>
        <taxon>Bacteria</taxon>
        <taxon>Bacillati</taxon>
        <taxon>Actinomycetota</taxon>
        <taxon>Actinomycetes</taxon>
        <taxon>Propionibacteriales</taxon>
        <taxon>Nocardioidaceae</taxon>
        <taxon>Nocardioides</taxon>
    </lineage>
</organism>
<evidence type="ECO:0000313" key="4">
    <source>
        <dbReference type="Proteomes" id="UP000277094"/>
    </source>
</evidence>
<dbReference type="Pfam" id="PF09534">
    <property type="entry name" value="Trp_oprn_chp"/>
    <property type="match status" value="1"/>
</dbReference>
<keyword evidence="2" id="KW-1133">Transmembrane helix</keyword>
<proteinExistence type="predicted"/>
<dbReference type="OrthoDB" id="3712369at2"/>
<accession>A0A3N0DVP3</accession>
<gene>
    <name evidence="3" type="ORF">EFL95_11990</name>
</gene>
<feature type="transmembrane region" description="Helical" evidence="2">
    <location>
        <begin position="84"/>
        <end position="103"/>
    </location>
</feature>
<feature type="region of interest" description="Disordered" evidence="1">
    <location>
        <begin position="160"/>
        <end position="198"/>
    </location>
</feature>
<feature type="transmembrane region" description="Helical" evidence="2">
    <location>
        <begin position="127"/>
        <end position="150"/>
    </location>
</feature>